<reference evidence="1" key="1">
    <citation type="journal article" date="2014" name="Front. Microbiol.">
        <title>High frequency of phylogenetically diverse reductive dehalogenase-homologous genes in deep subseafloor sedimentary metagenomes.</title>
        <authorList>
            <person name="Kawai M."/>
            <person name="Futagami T."/>
            <person name="Toyoda A."/>
            <person name="Takaki Y."/>
            <person name="Nishi S."/>
            <person name="Hori S."/>
            <person name="Arai W."/>
            <person name="Tsubouchi T."/>
            <person name="Morono Y."/>
            <person name="Uchiyama I."/>
            <person name="Ito T."/>
            <person name="Fujiyama A."/>
            <person name="Inagaki F."/>
            <person name="Takami H."/>
        </authorList>
    </citation>
    <scope>NUCLEOTIDE SEQUENCE</scope>
    <source>
        <strain evidence="1">Expedition CK06-06</strain>
    </source>
</reference>
<name>X1ENN6_9ZZZZ</name>
<comment type="caution">
    <text evidence="1">The sequence shown here is derived from an EMBL/GenBank/DDBJ whole genome shotgun (WGS) entry which is preliminary data.</text>
</comment>
<protein>
    <submittedName>
        <fullName evidence="1">Uncharacterized protein</fullName>
    </submittedName>
</protein>
<sequence length="36" mass="3918">QSFSVRFTDAKLSQLLKKGIQTKQIPEIKKGGGTSP</sequence>
<dbReference type="AlphaFoldDB" id="X1ENN6"/>
<gene>
    <name evidence="1" type="ORF">S03H2_20076</name>
</gene>
<proteinExistence type="predicted"/>
<organism evidence="1">
    <name type="scientific">marine sediment metagenome</name>
    <dbReference type="NCBI Taxonomy" id="412755"/>
    <lineage>
        <taxon>unclassified sequences</taxon>
        <taxon>metagenomes</taxon>
        <taxon>ecological metagenomes</taxon>
    </lineage>
</organism>
<dbReference type="EMBL" id="BARU01010547">
    <property type="protein sequence ID" value="GAH34182.1"/>
    <property type="molecule type" value="Genomic_DNA"/>
</dbReference>
<feature type="non-terminal residue" evidence="1">
    <location>
        <position position="1"/>
    </location>
</feature>
<evidence type="ECO:0000313" key="1">
    <source>
        <dbReference type="EMBL" id="GAH34182.1"/>
    </source>
</evidence>
<accession>X1ENN6</accession>